<dbReference type="CDD" id="cd20266">
    <property type="entry name" value="Complex1_LYR_NDUFA6_LYRM6"/>
    <property type="match status" value="1"/>
</dbReference>
<comment type="subcellular location">
    <subcellularLocation>
        <location evidence="1">Mitochondrion inner membrane</location>
        <topology evidence="1">Peripheral membrane protein</topology>
        <orientation evidence="1">Matrix side</orientation>
    </subcellularLocation>
</comment>
<sequence length="131" mass="15102">MATIPARLAQRSIVSSSLSESRARSRALYRDFYRSAPEICTLYALDVPPSTLRAKIRTKFEERRHITDMSVLDVLLHKARVDYQETMNAWKQTPHVMKMFAAEEAQPMPETFLEKFYASKDEGRGTIFQGN</sequence>
<evidence type="ECO:0000256" key="4">
    <source>
        <dbReference type="ARBA" id="ARBA00022660"/>
    </source>
</evidence>
<dbReference type="STRING" id="1569628.A0A316UM24"/>
<evidence type="ECO:0000256" key="3">
    <source>
        <dbReference type="ARBA" id="ARBA00022448"/>
    </source>
</evidence>
<gene>
    <name evidence="9" type="ORF">BDZ90DRAFT_222218</name>
</gene>
<keyword evidence="4" id="KW-0679">Respiratory chain</keyword>
<evidence type="ECO:0000313" key="9">
    <source>
        <dbReference type="EMBL" id="PWN26307.1"/>
    </source>
</evidence>
<dbReference type="Proteomes" id="UP000245884">
    <property type="component" value="Unassembled WGS sequence"/>
</dbReference>
<reference evidence="9 10" key="1">
    <citation type="journal article" date="2018" name="Mol. Biol. Evol.">
        <title>Broad Genomic Sampling Reveals a Smut Pathogenic Ancestry of the Fungal Clade Ustilaginomycotina.</title>
        <authorList>
            <person name="Kijpornyongpan T."/>
            <person name="Mondo S.J."/>
            <person name="Barry K."/>
            <person name="Sandor L."/>
            <person name="Lee J."/>
            <person name="Lipzen A."/>
            <person name="Pangilinan J."/>
            <person name="LaButti K."/>
            <person name="Hainaut M."/>
            <person name="Henrissat B."/>
            <person name="Grigoriev I.V."/>
            <person name="Spatafora J.W."/>
            <person name="Aime M.C."/>
        </authorList>
    </citation>
    <scope>NUCLEOTIDE SEQUENCE [LARGE SCALE GENOMIC DNA]</scope>
    <source>
        <strain evidence="9 10">MCA 5214</strain>
    </source>
</reference>
<dbReference type="RefSeq" id="XP_025360919.1">
    <property type="nucleotide sequence ID" value="XM_025504519.1"/>
</dbReference>
<evidence type="ECO:0000256" key="6">
    <source>
        <dbReference type="ARBA" id="ARBA00022982"/>
    </source>
</evidence>
<evidence type="ECO:0000313" key="10">
    <source>
        <dbReference type="Proteomes" id="UP000245884"/>
    </source>
</evidence>
<dbReference type="AlphaFoldDB" id="A0A316UM24"/>
<proteinExistence type="inferred from homology"/>
<name>A0A316UM24_9BASI</name>
<organism evidence="9 10">
    <name type="scientific">Jaminaea rosea</name>
    <dbReference type="NCBI Taxonomy" id="1569628"/>
    <lineage>
        <taxon>Eukaryota</taxon>
        <taxon>Fungi</taxon>
        <taxon>Dikarya</taxon>
        <taxon>Basidiomycota</taxon>
        <taxon>Ustilaginomycotina</taxon>
        <taxon>Exobasidiomycetes</taxon>
        <taxon>Microstromatales</taxon>
        <taxon>Microstromatales incertae sedis</taxon>
        <taxon>Jaminaea</taxon>
    </lineage>
</organism>
<protein>
    <submittedName>
        <fullName evidence="9">NADH dehydrogenase, alpha subcomplex, subunit 6</fullName>
    </submittedName>
</protein>
<evidence type="ECO:0000256" key="2">
    <source>
        <dbReference type="ARBA" id="ARBA00009508"/>
    </source>
</evidence>
<dbReference type="InterPro" id="IPR045299">
    <property type="entry name" value="Complex1_LYR_NDUFA6_LYRM6"/>
</dbReference>
<dbReference type="GeneID" id="37026342"/>
<evidence type="ECO:0000256" key="5">
    <source>
        <dbReference type="ARBA" id="ARBA00022792"/>
    </source>
</evidence>
<keyword evidence="6" id="KW-0249">Electron transport</keyword>
<dbReference type="InterPro" id="IPR016488">
    <property type="entry name" value="NADH_Ub_cplx-1_asu_su-6"/>
</dbReference>
<dbReference type="GO" id="GO:0006979">
    <property type="term" value="P:response to oxidative stress"/>
    <property type="evidence" value="ECO:0007669"/>
    <property type="project" value="TreeGrafter"/>
</dbReference>
<evidence type="ECO:0000256" key="1">
    <source>
        <dbReference type="ARBA" id="ARBA00004443"/>
    </source>
</evidence>
<keyword evidence="7" id="KW-0496">Mitochondrion</keyword>
<keyword evidence="3" id="KW-0813">Transport</keyword>
<dbReference type="EMBL" id="KZ819672">
    <property type="protein sequence ID" value="PWN26307.1"/>
    <property type="molecule type" value="Genomic_DNA"/>
</dbReference>
<dbReference type="GO" id="GO:0045271">
    <property type="term" value="C:respiratory chain complex I"/>
    <property type="evidence" value="ECO:0007669"/>
    <property type="project" value="InterPro"/>
</dbReference>
<comment type="similarity">
    <text evidence="2">Belongs to the complex I LYR family.</text>
</comment>
<dbReference type="PANTHER" id="PTHR12964:SF0">
    <property type="entry name" value="NADH DEHYDROGENASE [UBIQUINONE] 1 ALPHA SUBCOMPLEX SUBUNIT 6"/>
    <property type="match status" value="1"/>
</dbReference>
<dbReference type="PANTHER" id="PTHR12964">
    <property type="entry name" value="NADH-UBIQUINONE OXIDOREDUCTASE B14 SUBUNIT"/>
    <property type="match status" value="1"/>
</dbReference>
<accession>A0A316UM24</accession>
<evidence type="ECO:0000256" key="7">
    <source>
        <dbReference type="ARBA" id="ARBA00023128"/>
    </source>
</evidence>
<evidence type="ECO:0000256" key="8">
    <source>
        <dbReference type="ARBA" id="ARBA00023136"/>
    </source>
</evidence>
<keyword evidence="8" id="KW-0472">Membrane</keyword>
<dbReference type="PIRSF" id="PIRSF006643">
    <property type="entry name" value="NDUA6"/>
    <property type="match status" value="1"/>
</dbReference>
<keyword evidence="10" id="KW-1185">Reference proteome</keyword>
<keyword evidence="5" id="KW-0999">Mitochondrion inner membrane</keyword>
<dbReference type="OrthoDB" id="14535at2759"/>
<dbReference type="GO" id="GO:0005743">
    <property type="term" value="C:mitochondrial inner membrane"/>
    <property type="evidence" value="ECO:0007669"/>
    <property type="project" value="UniProtKB-SubCell"/>
</dbReference>